<name>A0A5D4HA96_9SPHI</name>
<dbReference type="Gene3D" id="2.130.10.130">
    <property type="entry name" value="Integrin alpha, N-terminal"/>
    <property type="match status" value="1"/>
</dbReference>
<sequence length="648" mass="72893">MSKIVLLFCFLISFGVRSQTSFLESGLPIRNEDKKGYGRMSLPFYNGYLMGLAAVQSERPIDLFLQGTNGSLGVIYYYAFKKFSDDGIPVYENPLEIDAPYDGKNKERGVVFQHSNGIIYGFWKYGKTIRYAEFDKSSMTFTPKGEINVVGAGFSDFGIVELPDKRLLFLAGRREEGIFSNGAPHPHKIAYNAEGFWPYEIPRMGVLAGVMNQIEDKEVKIEQFTSLDQVYYAFEGFVGTEIEDKFYIVSGTRLGNIQGYEWNRKTNKLDVKRYVVDPDNIIQRNPNVHAYVGYFKYDDTHQGIFTVGEGGIYYYASQNKINDKGNLVFGKPQHLLQLNPDLYAGSLVNPQVVDWNNDGALDLIVGNSMGFIFYFQNEGTNENPRYGDPAYLKANNEIIHIQPGYREDIQGPGEARWGYVSPTVFDWDGDGKLDILTGDSRGKFMFYKNIGTADKPILAFEKPLYLEGMDLYGTWRVKPGVARFGDKVAYIIFDRDDELHLYWQLDTYNVADGGKLMIADKPIRGNKFGGGTVGRGKIEIVDWDEDGVHDLLIGTYGKQSIPDTSSRSLPINMKPKRGSTVLFLKNVGTNEKPAYDFPKVLKHNGVNISLGGHSCTPSVGNIGGNHHNLVIGVETGRIIFYNRENLSY</sequence>
<keyword evidence="1 2" id="KW-0732">Signal</keyword>
<evidence type="ECO:0000313" key="3">
    <source>
        <dbReference type="EMBL" id="TYR37534.1"/>
    </source>
</evidence>
<dbReference type="InterPro" id="IPR028994">
    <property type="entry name" value="Integrin_alpha_N"/>
</dbReference>
<evidence type="ECO:0000313" key="4">
    <source>
        <dbReference type="Proteomes" id="UP000322362"/>
    </source>
</evidence>
<dbReference type="Proteomes" id="UP000322362">
    <property type="component" value="Unassembled WGS sequence"/>
</dbReference>
<dbReference type="Pfam" id="PF13517">
    <property type="entry name" value="FG-GAP_3"/>
    <property type="match status" value="1"/>
</dbReference>
<proteinExistence type="predicted"/>
<dbReference type="SUPFAM" id="SSF69318">
    <property type="entry name" value="Integrin alpha N-terminal domain"/>
    <property type="match status" value="1"/>
</dbReference>
<dbReference type="EMBL" id="VTAV01000002">
    <property type="protein sequence ID" value="TYR37534.1"/>
    <property type="molecule type" value="Genomic_DNA"/>
</dbReference>
<dbReference type="RefSeq" id="WP_148918273.1">
    <property type="nucleotide sequence ID" value="NZ_VTAV01000002.1"/>
</dbReference>
<evidence type="ECO:0000256" key="2">
    <source>
        <dbReference type="SAM" id="SignalP"/>
    </source>
</evidence>
<protein>
    <submittedName>
        <fullName evidence="3">VCBS repeat-containing protein</fullName>
    </submittedName>
</protein>
<dbReference type="AlphaFoldDB" id="A0A5D4HA96"/>
<feature type="signal peptide" evidence="2">
    <location>
        <begin position="1"/>
        <end position="18"/>
    </location>
</feature>
<accession>A0A5D4HA96</accession>
<comment type="caution">
    <text evidence="3">The sequence shown here is derived from an EMBL/GenBank/DDBJ whole genome shotgun (WGS) entry which is preliminary data.</text>
</comment>
<feature type="chain" id="PRO_5022972366" evidence="2">
    <location>
        <begin position="19"/>
        <end position="648"/>
    </location>
</feature>
<dbReference type="InterPro" id="IPR013517">
    <property type="entry name" value="FG-GAP"/>
</dbReference>
<keyword evidence="4" id="KW-1185">Reference proteome</keyword>
<gene>
    <name evidence="3" type="ORF">FXV77_05895</name>
</gene>
<reference evidence="3 4" key="1">
    <citation type="submission" date="2019-08" db="EMBL/GenBank/DDBJ databases">
        <title>Phlebobacter frassis gen. nov. sp. nov., a new member of family Sphingobacteriaceae isolated from sand fly rearing media.</title>
        <authorList>
            <person name="Kakumanu M.L."/>
            <person name="Marayati B.F."/>
            <person name="Wada-Katsumata A."/>
            <person name="Wasserberg G."/>
            <person name="Schal C."/>
            <person name="Apperson C.S."/>
            <person name="Ponnusamy L."/>
        </authorList>
    </citation>
    <scope>NUCLEOTIDE SEQUENCE [LARGE SCALE GENOMIC DNA]</scope>
    <source>
        <strain evidence="3 4">SSI9</strain>
    </source>
</reference>
<organism evidence="3 4">
    <name type="scientific">Sphingobacterium phlebotomi</name>
    <dbReference type="NCBI Taxonomy" id="2605433"/>
    <lineage>
        <taxon>Bacteria</taxon>
        <taxon>Pseudomonadati</taxon>
        <taxon>Bacteroidota</taxon>
        <taxon>Sphingobacteriia</taxon>
        <taxon>Sphingobacteriales</taxon>
        <taxon>Sphingobacteriaceae</taxon>
        <taxon>Sphingobacterium</taxon>
    </lineage>
</organism>
<evidence type="ECO:0000256" key="1">
    <source>
        <dbReference type="ARBA" id="ARBA00022729"/>
    </source>
</evidence>